<evidence type="ECO:0000313" key="1">
    <source>
        <dbReference type="EMBL" id="KAF4650992.1"/>
    </source>
</evidence>
<protein>
    <submittedName>
        <fullName evidence="1">Uncharacterized protein</fullName>
    </submittedName>
</protein>
<comment type="caution">
    <text evidence="1">The sequence shown here is derived from an EMBL/GenBank/DDBJ whole genome shotgun (WGS) entry which is preliminary data.</text>
</comment>
<name>A0A7J6KVQ0_PEROL</name>
<feature type="non-terminal residue" evidence="1">
    <location>
        <position position="1"/>
    </location>
</feature>
<reference evidence="1 2" key="1">
    <citation type="submission" date="2020-04" db="EMBL/GenBank/DDBJ databases">
        <title>Perkinsus olseni comparative genomics.</title>
        <authorList>
            <person name="Bogema D.R."/>
        </authorList>
    </citation>
    <scope>NUCLEOTIDE SEQUENCE [LARGE SCALE GENOMIC DNA]</scope>
    <source>
        <strain evidence="1">ATCC PRA-31</strain>
    </source>
</reference>
<dbReference type="EMBL" id="JABANN010001134">
    <property type="protein sequence ID" value="KAF4650992.1"/>
    <property type="molecule type" value="Genomic_DNA"/>
</dbReference>
<accession>A0A7J6KVQ0</accession>
<dbReference type="AlphaFoldDB" id="A0A7J6KVQ0"/>
<evidence type="ECO:0000313" key="2">
    <source>
        <dbReference type="Proteomes" id="UP000572268"/>
    </source>
</evidence>
<organism evidence="1 2">
    <name type="scientific">Perkinsus olseni</name>
    <name type="common">Perkinsus atlanticus</name>
    <dbReference type="NCBI Taxonomy" id="32597"/>
    <lineage>
        <taxon>Eukaryota</taxon>
        <taxon>Sar</taxon>
        <taxon>Alveolata</taxon>
        <taxon>Perkinsozoa</taxon>
        <taxon>Perkinsea</taxon>
        <taxon>Perkinsida</taxon>
        <taxon>Perkinsidae</taxon>
        <taxon>Perkinsus</taxon>
    </lineage>
</organism>
<proteinExistence type="predicted"/>
<dbReference type="Proteomes" id="UP000572268">
    <property type="component" value="Unassembled WGS sequence"/>
</dbReference>
<gene>
    <name evidence="1" type="ORF">FOL46_000602</name>
</gene>
<sequence length="121" mass="13114">SSHTLSLEIALDDVDKISWHVVSSQGSQNPGGSVDPPYLLKILEEGLLAICTPGSLSDERSLPEDKSAVPSCRVRRGNHRAHAVENRVITPEFGNSLVRVVLKVLPSATGRFQRRDLSSST</sequence>